<comment type="caution">
    <text evidence="3">The sequence shown here is derived from an EMBL/GenBank/DDBJ whole genome shotgun (WGS) entry which is preliminary data.</text>
</comment>
<protein>
    <submittedName>
        <fullName evidence="3">Glycosyl transferase family 1</fullName>
    </submittedName>
</protein>
<keyword evidence="4" id="KW-1185">Reference proteome</keyword>
<dbReference type="SUPFAM" id="SSF53756">
    <property type="entry name" value="UDP-Glycosyltransferase/glycogen phosphorylase"/>
    <property type="match status" value="1"/>
</dbReference>
<name>A0ABQ1I3M0_9ALTE</name>
<dbReference type="Pfam" id="PF13439">
    <property type="entry name" value="Glyco_transf_4"/>
    <property type="match status" value="1"/>
</dbReference>
<gene>
    <name evidence="3" type="ORF">GCM10007414_22830</name>
</gene>
<proteinExistence type="predicted"/>
<sequence>MSNKAKLLIVTNLYPVPWAPNRASFNAQQFAQLEQYFEVSILVFVPWLEWLRHRKQCQTTTSLKYLPYFYLPKVGRKLYPFFQGLALSLNSRWIRAKAPNIVLASWGYPDAVAVMRFFSKLNQTCFIKVHGTDVNGNFKFAERKRQMVNAMKQAEMVFCPSLALAKRLLDESVDPDKVVTIYNGVDRKIFFPGDKRANRLVFVGNIIKTKGVLELYQAFKFIHHKRPLLTLEWVGEGSLRKQLEEQAKQDGLGSKVIFHGSLPLIKVADIVRHSLLLILPSYQEGLPNVLLEAFACGTPVVASAVGGIPEIVNDKTGVLINEISAPAIAEAVIYALEHDWDYAALEEFASSFDWQRNAKQVADYLNKAIN</sequence>
<dbReference type="Gene3D" id="3.40.50.2000">
    <property type="entry name" value="Glycogen Phosphorylase B"/>
    <property type="match status" value="2"/>
</dbReference>
<dbReference type="PANTHER" id="PTHR45947">
    <property type="entry name" value="SULFOQUINOVOSYL TRANSFERASE SQD2"/>
    <property type="match status" value="1"/>
</dbReference>
<accession>A0ABQ1I3M0</accession>
<dbReference type="PANTHER" id="PTHR45947:SF15">
    <property type="entry name" value="TEICHURONIC ACID BIOSYNTHESIS GLYCOSYLTRANSFERASE TUAC-RELATED"/>
    <property type="match status" value="1"/>
</dbReference>
<dbReference type="InterPro" id="IPR050194">
    <property type="entry name" value="Glycosyltransferase_grp1"/>
</dbReference>
<dbReference type="GO" id="GO:0016740">
    <property type="term" value="F:transferase activity"/>
    <property type="evidence" value="ECO:0007669"/>
    <property type="project" value="UniProtKB-KW"/>
</dbReference>
<organism evidence="3 4">
    <name type="scientific">Agarivorans gilvus</name>
    <dbReference type="NCBI Taxonomy" id="680279"/>
    <lineage>
        <taxon>Bacteria</taxon>
        <taxon>Pseudomonadati</taxon>
        <taxon>Pseudomonadota</taxon>
        <taxon>Gammaproteobacteria</taxon>
        <taxon>Alteromonadales</taxon>
        <taxon>Alteromonadaceae</taxon>
        <taxon>Agarivorans</taxon>
    </lineage>
</organism>
<evidence type="ECO:0000313" key="4">
    <source>
        <dbReference type="Proteomes" id="UP000651977"/>
    </source>
</evidence>
<evidence type="ECO:0000313" key="3">
    <source>
        <dbReference type="EMBL" id="GGB08828.1"/>
    </source>
</evidence>
<keyword evidence="3" id="KW-0808">Transferase</keyword>
<feature type="domain" description="Glycosyltransferase subfamily 4-like N-terminal" evidence="2">
    <location>
        <begin position="85"/>
        <end position="186"/>
    </location>
</feature>
<dbReference type="RefSeq" id="WP_055734072.1">
    <property type="nucleotide sequence ID" value="NZ_BMDY01000012.1"/>
</dbReference>
<evidence type="ECO:0000259" key="2">
    <source>
        <dbReference type="Pfam" id="PF13439"/>
    </source>
</evidence>
<dbReference type="InterPro" id="IPR001296">
    <property type="entry name" value="Glyco_trans_1"/>
</dbReference>
<dbReference type="InterPro" id="IPR028098">
    <property type="entry name" value="Glyco_trans_4-like_N"/>
</dbReference>
<feature type="domain" description="Glycosyl transferase family 1" evidence="1">
    <location>
        <begin position="195"/>
        <end position="347"/>
    </location>
</feature>
<dbReference type="EMBL" id="BMDY01000012">
    <property type="protein sequence ID" value="GGB08828.1"/>
    <property type="molecule type" value="Genomic_DNA"/>
</dbReference>
<dbReference type="Proteomes" id="UP000651977">
    <property type="component" value="Unassembled WGS sequence"/>
</dbReference>
<dbReference type="Pfam" id="PF00534">
    <property type="entry name" value="Glycos_transf_1"/>
    <property type="match status" value="1"/>
</dbReference>
<reference evidence="4" key="1">
    <citation type="journal article" date="2019" name="Int. J. Syst. Evol. Microbiol.">
        <title>The Global Catalogue of Microorganisms (GCM) 10K type strain sequencing project: providing services to taxonomists for standard genome sequencing and annotation.</title>
        <authorList>
            <consortium name="The Broad Institute Genomics Platform"/>
            <consortium name="The Broad Institute Genome Sequencing Center for Infectious Disease"/>
            <person name="Wu L."/>
            <person name="Ma J."/>
        </authorList>
    </citation>
    <scope>NUCLEOTIDE SEQUENCE [LARGE SCALE GENOMIC DNA]</scope>
    <source>
        <strain evidence="4">CGMCC 1.10131</strain>
    </source>
</reference>
<evidence type="ECO:0000259" key="1">
    <source>
        <dbReference type="Pfam" id="PF00534"/>
    </source>
</evidence>